<dbReference type="HOGENOM" id="CLU_109462_4_1_4"/>
<dbReference type="InterPro" id="IPR050961">
    <property type="entry name" value="BolA/IbaG_stress_morph_reg"/>
</dbReference>
<reference evidence="3 4" key="1">
    <citation type="journal article" date="2015" name="Genome Announc.">
        <title>Complete Genome Sequence of a Novel Bacterium within the Family Rhodocyclaceae That Degrades Polycyclic Aromatic Hydrocarbons.</title>
        <authorList>
            <person name="Singleton D.R."/>
            <person name="Dickey A.N."/>
            <person name="Scholl E.H."/>
            <person name="Wright F.A."/>
            <person name="Aitken M.D."/>
        </authorList>
    </citation>
    <scope>NUCLEOTIDE SEQUENCE [LARGE SCALE GENOMIC DNA]</scope>
    <source>
        <strain evidence="4">PG1-Ca6</strain>
    </source>
</reference>
<dbReference type="RefSeq" id="WP_202634721.1">
    <property type="nucleotide sequence ID" value="NZ_CP010554.1"/>
</dbReference>
<evidence type="ECO:0000313" key="3">
    <source>
        <dbReference type="EMBL" id="AJP48716.1"/>
    </source>
</evidence>
<evidence type="ECO:0000313" key="4">
    <source>
        <dbReference type="Proteomes" id="UP000061603"/>
    </source>
</evidence>
<keyword evidence="4" id="KW-1185">Reference proteome</keyword>
<dbReference type="AlphaFoldDB" id="A0A0C5JMX1"/>
<dbReference type="InterPro" id="IPR002634">
    <property type="entry name" value="BolA"/>
</dbReference>
<dbReference type="PANTHER" id="PTHR46229">
    <property type="entry name" value="BOLA TRANSCRIPTION REGULATOR"/>
    <property type="match status" value="1"/>
</dbReference>
<protein>
    <submittedName>
        <fullName evidence="3">BolA family transcriptional regulator</fullName>
    </submittedName>
</protein>
<evidence type="ECO:0000256" key="1">
    <source>
        <dbReference type="ARBA" id="ARBA00005578"/>
    </source>
</evidence>
<dbReference type="STRING" id="1565605.PG1C_10255"/>
<dbReference type="PANTHER" id="PTHR46229:SF2">
    <property type="entry name" value="BOLA-LIKE PROTEIN 1"/>
    <property type="match status" value="1"/>
</dbReference>
<organism evidence="3 4">
    <name type="scientific">Rugosibacter aromaticivorans</name>
    <dbReference type="NCBI Taxonomy" id="1565605"/>
    <lineage>
        <taxon>Bacteria</taxon>
        <taxon>Pseudomonadati</taxon>
        <taxon>Pseudomonadota</taxon>
        <taxon>Betaproteobacteria</taxon>
        <taxon>Nitrosomonadales</taxon>
        <taxon>Sterolibacteriaceae</taxon>
        <taxon>Rugosibacter</taxon>
    </lineage>
</organism>
<dbReference type="InterPro" id="IPR036065">
    <property type="entry name" value="BolA-like_sf"/>
</dbReference>
<gene>
    <name evidence="3" type="ORF">PG1C_10255</name>
</gene>
<dbReference type="Gene3D" id="3.30.300.90">
    <property type="entry name" value="BolA-like"/>
    <property type="match status" value="1"/>
</dbReference>
<accession>A0A0C5JMX1</accession>
<sequence length="80" mass="8990">MLDPKKLESWIVDALPCEHLLVEGDGAHFSALIVSHEFSGLNRIKRQQRVNAVLKAHFDSGELHALSMQTLTPEEWRANG</sequence>
<dbReference type="PIRSF" id="PIRSF003113">
    <property type="entry name" value="BolA"/>
    <property type="match status" value="1"/>
</dbReference>
<dbReference type="EMBL" id="CP010554">
    <property type="protein sequence ID" value="AJP48716.1"/>
    <property type="molecule type" value="Genomic_DNA"/>
</dbReference>
<dbReference type="Proteomes" id="UP000061603">
    <property type="component" value="Chromosome"/>
</dbReference>
<name>A0A0C5JMX1_9PROT</name>
<dbReference type="SUPFAM" id="SSF82657">
    <property type="entry name" value="BolA-like"/>
    <property type="match status" value="1"/>
</dbReference>
<comment type="similarity">
    <text evidence="1 2">Belongs to the BolA/IbaG family.</text>
</comment>
<dbReference type="Pfam" id="PF01722">
    <property type="entry name" value="BolA"/>
    <property type="match status" value="1"/>
</dbReference>
<evidence type="ECO:0000256" key="2">
    <source>
        <dbReference type="RuleBase" id="RU003860"/>
    </source>
</evidence>
<proteinExistence type="inferred from homology"/>
<dbReference type="KEGG" id="rbu:PG1C_10255"/>